<dbReference type="InterPro" id="IPR053891">
    <property type="entry name" value="Shisa_N"/>
</dbReference>
<keyword evidence="9" id="KW-0966">Cell projection</keyword>
<evidence type="ECO:0000256" key="10">
    <source>
        <dbReference type="ARBA" id="ARBA00029429"/>
    </source>
</evidence>
<evidence type="ECO:0000313" key="17">
    <source>
        <dbReference type="Proteomes" id="UP000829720"/>
    </source>
</evidence>
<dbReference type="GO" id="GO:0032281">
    <property type="term" value="C:AMPA glutamate receptor complex"/>
    <property type="evidence" value="ECO:0007669"/>
    <property type="project" value="TreeGrafter"/>
</dbReference>
<organism evidence="16 17">
    <name type="scientific">Albula goreensis</name>
    <dbReference type="NCBI Taxonomy" id="1534307"/>
    <lineage>
        <taxon>Eukaryota</taxon>
        <taxon>Metazoa</taxon>
        <taxon>Chordata</taxon>
        <taxon>Craniata</taxon>
        <taxon>Vertebrata</taxon>
        <taxon>Euteleostomi</taxon>
        <taxon>Actinopterygii</taxon>
        <taxon>Neopterygii</taxon>
        <taxon>Teleostei</taxon>
        <taxon>Albuliformes</taxon>
        <taxon>Albulidae</taxon>
        <taxon>Albula</taxon>
    </lineage>
</organism>
<dbReference type="PANTHER" id="PTHR31774">
    <property type="entry name" value="PROTEIN SHISA-9-RELATED"/>
    <property type="match status" value="1"/>
</dbReference>
<keyword evidence="5" id="KW-0770">Synapse</keyword>
<keyword evidence="3" id="KW-0732">Signal</keyword>
<evidence type="ECO:0000256" key="9">
    <source>
        <dbReference type="ARBA" id="ARBA00023273"/>
    </source>
</evidence>
<evidence type="ECO:0000256" key="4">
    <source>
        <dbReference type="ARBA" id="ARBA00022989"/>
    </source>
</evidence>
<dbReference type="EMBL" id="JAERUA010000022">
    <property type="protein sequence ID" value="KAI1883909.1"/>
    <property type="molecule type" value="Genomic_DNA"/>
</dbReference>
<evidence type="ECO:0000256" key="5">
    <source>
        <dbReference type="ARBA" id="ARBA00023018"/>
    </source>
</evidence>
<accession>A0A8T3CFQ2</accession>
<dbReference type="GO" id="GO:0032591">
    <property type="term" value="C:dendritic spine membrane"/>
    <property type="evidence" value="ECO:0007669"/>
    <property type="project" value="UniProtKB-SubCell"/>
</dbReference>
<comment type="caution">
    <text evidence="16">The sequence shown here is derived from an EMBL/GenBank/DDBJ whole genome shotgun (WGS) entry which is preliminary data.</text>
</comment>
<comment type="similarity">
    <text evidence="12">Belongs to the shisa family. SHISA9 subfamily.</text>
</comment>
<evidence type="ECO:0000256" key="7">
    <source>
        <dbReference type="ARBA" id="ARBA00023180"/>
    </source>
</evidence>
<evidence type="ECO:0000256" key="3">
    <source>
        <dbReference type="ARBA" id="ARBA00022729"/>
    </source>
</evidence>
<keyword evidence="4 14" id="KW-1133">Transmembrane helix</keyword>
<dbReference type="AlphaFoldDB" id="A0A8T3CFQ2"/>
<evidence type="ECO:0000256" key="1">
    <source>
        <dbReference type="ARBA" id="ARBA00022475"/>
    </source>
</evidence>
<keyword evidence="6 14" id="KW-0472">Membrane</keyword>
<dbReference type="GO" id="GO:0048172">
    <property type="term" value="P:regulation of short-term neuronal synaptic plasticity"/>
    <property type="evidence" value="ECO:0007669"/>
    <property type="project" value="TreeGrafter"/>
</dbReference>
<evidence type="ECO:0000313" key="16">
    <source>
        <dbReference type="EMBL" id="KAI1883909.1"/>
    </source>
</evidence>
<dbReference type="Proteomes" id="UP000829720">
    <property type="component" value="Unassembled WGS sequence"/>
</dbReference>
<sequence length="764" mass="82057">MAVSCLLGICFWDFYENWSSPSLSSLLSAAVGKISDKEEFRMSRAGLLLGYFVVKVLALVCNAEGEPGQQQLEGFAMVSANDSREAEGLPEPPHIEDRCRGYYDVMGQWDPPFVCRTASYLYCCGTCGFRFCCAYKTSRLDQSKCSNYDTPLWMMTGRPPSKKNDRTHDPTRDKTNLIVYIVCGVVAIMALVGIFTKLGLEKAHRPHRENMTRALASVMQQQMPGSRDGLEREVTVGAQGGHYESMQARASSLQTPQMNSLGTSMGHPSSLAPNMNQTLSQTMSQTLPHTMGQNMGQPINQPMGQNLAHSIGQNLPHPMSQTLGHSMGHPMSQTLGHSMGQNMGHSLGHSMGQTLPHSIGQSLGHSVGHSMGHTLPHTIGHSLGHSMGQSLSHMGQTLGHSVNQNIPHSMGQTLGHSVNQNISHSMGQNLGHSVNQNIPHSMGQTLGHSVNPNISHSMGQNLGHSANQNISHSMGQTLGHSVNQNISHSMGQNLGHSANQNISHSMGQNLGHSANQNISHSMGQNLSHSMGQSMSHTISHSLGHSVAQKMTQPMAHTLPQPMAQTLGPSLAHTLPQPVATHVPAPVSHAYHTLGQLSHAYEQPPSAKDLSSSKYASLKAVAEKAGDSGSSYYSSRRQMVDFAVKGSLPLHPVRLDHGGGGGAPYSTEMTCTKQNGHRAKASGRVQVQAPPPHPLAYATHTIGSPPGPAPPRGGWGGSVTLGRRQSYGTKRQYGLEQNPLRSAHSHHFLSPQAFCITNSKTEVTV</sequence>
<name>A0A8T3CFQ2_9TELE</name>
<evidence type="ECO:0000259" key="15">
    <source>
        <dbReference type="Pfam" id="PF13908"/>
    </source>
</evidence>
<evidence type="ECO:0000256" key="11">
    <source>
        <dbReference type="ARBA" id="ARBA00037492"/>
    </source>
</evidence>
<keyword evidence="1" id="KW-1003">Cell membrane</keyword>
<feature type="transmembrane region" description="Helical" evidence="14">
    <location>
        <begin position="177"/>
        <end position="200"/>
    </location>
</feature>
<keyword evidence="7" id="KW-0325">Glycoprotein</keyword>
<keyword evidence="8" id="KW-0628">Postsynaptic cell membrane</keyword>
<evidence type="ECO:0000256" key="8">
    <source>
        <dbReference type="ARBA" id="ARBA00023257"/>
    </source>
</evidence>
<dbReference type="InterPro" id="IPR026910">
    <property type="entry name" value="Shisa"/>
</dbReference>
<evidence type="ECO:0000256" key="2">
    <source>
        <dbReference type="ARBA" id="ARBA00022692"/>
    </source>
</evidence>
<proteinExistence type="inferred from homology"/>
<gene>
    <name evidence="16" type="ORF">AGOR_G00220940</name>
</gene>
<keyword evidence="17" id="KW-1185">Reference proteome</keyword>
<reference evidence="16" key="1">
    <citation type="submission" date="2021-01" db="EMBL/GenBank/DDBJ databases">
        <authorList>
            <person name="Zahm M."/>
            <person name="Roques C."/>
            <person name="Cabau C."/>
            <person name="Klopp C."/>
            <person name="Donnadieu C."/>
            <person name="Jouanno E."/>
            <person name="Lampietro C."/>
            <person name="Louis A."/>
            <person name="Herpin A."/>
            <person name="Echchiki A."/>
            <person name="Berthelot C."/>
            <person name="Parey E."/>
            <person name="Roest-Crollius H."/>
            <person name="Braasch I."/>
            <person name="Postlethwait J."/>
            <person name="Bobe J."/>
            <person name="Montfort J."/>
            <person name="Bouchez O."/>
            <person name="Begum T."/>
            <person name="Mejri S."/>
            <person name="Adams A."/>
            <person name="Chen W.-J."/>
            <person name="Guiguen Y."/>
        </authorList>
    </citation>
    <scope>NUCLEOTIDE SEQUENCE</scope>
    <source>
        <tissue evidence="16">Blood</tissue>
    </source>
</reference>
<dbReference type="PANTHER" id="PTHR31774:SF1">
    <property type="entry name" value="PROTEIN SHISA-9"/>
    <property type="match status" value="1"/>
</dbReference>
<protein>
    <recommendedName>
        <fullName evidence="15">Shisa N-terminal domain-containing protein</fullName>
    </recommendedName>
</protein>
<dbReference type="GO" id="GO:0045211">
    <property type="term" value="C:postsynaptic membrane"/>
    <property type="evidence" value="ECO:0007669"/>
    <property type="project" value="TreeGrafter"/>
</dbReference>
<evidence type="ECO:0000256" key="12">
    <source>
        <dbReference type="ARBA" id="ARBA00038448"/>
    </source>
</evidence>
<evidence type="ECO:0000256" key="6">
    <source>
        <dbReference type="ARBA" id="ARBA00023136"/>
    </source>
</evidence>
<dbReference type="Pfam" id="PF13908">
    <property type="entry name" value="Shisa_N"/>
    <property type="match status" value="1"/>
</dbReference>
<feature type="region of interest" description="Disordered" evidence="13">
    <location>
        <begin position="388"/>
        <end position="536"/>
    </location>
</feature>
<evidence type="ECO:0000256" key="13">
    <source>
        <dbReference type="SAM" id="MobiDB-lite"/>
    </source>
</evidence>
<dbReference type="GO" id="GO:0014069">
    <property type="term" value="C:postsynaptic density"/>
    <property type="evidence" value="ECO:0007669"/>
    <property type="project" value="TreeGrafter"/>
</dbReference>
<evidence type="ECO:0000256" key="14">
    <source>
        <dbReference type="SAM" id="Phobius"/>
    </source>
</evidence>
<comment type="subcellular location">
    <subcellularLocation>
        <location evidence="10">Cell projection</location>
        <location evidence="10">Dendritic spine membrane</location>
        <topology evidence="10">Single-pass type I membrane protein</topology>
    </subcellularLocation>
</comment>
<keyword evidence="2 14" id="KW-0812">Transmembrane</keyword>
<comment type="function">
    <text evidence="11">Regulator of short-term neuronal synaptic plasticity in the dentate gyrus. Associates with AMPA receptors (ionotropic glutamate receptors) in synaptic spines and promotes AMPA receptor desensitization at excitatory synapses.</text>
</comment>
<dbReference type="OrthoDB" id="9935471at2759"/>
<feature type="domain" description="Shisa N-terminal" evidence="15">
    <location>
        <begin position="97"/>
        <end position="147"/>
    </location>
</feature>